<keyword evidence="4" id="KW-1185">Reference proteome</keyword>
<dbReference type="STRING" id="29540.C481_13224"/>
<name>M0AQL5_NATA1</name>
<feature type="compositionally biased region" description="Basic and acidic residues" evidence="1">
    <location>
        <begin position="31"/>
        <end position="43"/>
    </location>
</feature>
<evidence type="ECO:0000256" key="1">
    <source>
        <dbReference type="SAM" id="MobiDB-lite"/>
    </source>
</evidence>
<dbReference type="AlphaFoldDB" id="M0AQL5"/>
<evidence type="ECO:0000259" key="2">
    <source>
        <dbReference type="Pfam" id="PF04015"/>
    </source>
</evidence>
<gene>
    <name evidence="3" type="ORF">C481_13224</name>
</gene>
<dbReference type="InterPro" id="IPR007160">
    <property type="entry name" value="DUF362"/>
</dbReference>
<protein>
    <recommendedName>
        <fullName evidence="2">DUF362 domain-containing protein</fullName>
    </recommendedName>
</protein>
<feature type="domain" description="DUF362" evidence="2">
    <location>
        <begin position="90"/>
        <end position="210"/>
    </location>
</feature>
<organism evidence="3 4">
    <name type="scientific">Natrialba asiatica (strain ATCC 700177 / DSM 12278 / JCM 9576 / FERM P-10747 / NBRC 102637 / 172P1)</name>
    <dbReference type="NCBI Taxonomy" id="29540"/>
    <lineage>
        <taxon>Archaea</taxon>
        <taxon>Methanobacteriati</taxon>
        <taxon>Methanobacteriota</taxon>
        <taxon>Stenosarchaea group</taxon>
        <taxon>Halobacteria</taxon>
        <taxon>Halobacteriales</taxon>
        <taxon>Natrialbaceae</taxon>
        <taxon>Natrialba</taxon>
    </lineage>
</organism>
<dbReference type="Proteomes" id="UP000011554">
    <property type="component" value="Unassembled WGS sequence"/>
</dbReference>
<dbReference type="PATRIC" id="fig|29540.5.peg.2684"/>
<comment type="caution">
    <text evidence="3">The sequence shown here is derived from an EMBL/GenBank/DDBJ whole genome shotgun (WGS) entry which is preliminary data.</text>
</comment>
<dbReference type="RefSeq" id="WP_006109680.1">
    <property type="nucleotide sequence ID" value="NZ_AOIO01000030.1"/>
</dbReference>
<proteinExistence type="predicted"/>
<dbReference type="EMBL" id="AOIO01000030">
    <property type="protein sequence ID" value="ELZ00607.1"/>
    <property type="molecule type" value="Genomic_DNA"/>
</dbReference>
<evidence type="ECO:0000313" key="4">
    <source>
        <dbReference type="Proteomes" id="UP000011554"/>
    </source>
</evidence>
<feature type="compositionally biased region" description="Acidic residues" evidence="1">
    <location>
        <begin position="19"/>
        <end position="29"/>
    </location>
</feature>
<sequence>MTGESVVRGTVVEAGESTNDTDIDADTTDGTEPRDLLDGRGGDGDNAPIRRWNPDLDARMAAFESSVEHVLSPILDALSTAGPGRITLVPDTHYPFHPSTGMVTDPALVGATLSLLDDRTDAELAVAGTSSAAIAFERTTDYLGYPSLVARTGAELVDCSDDDLERERYVLTNDDHAVAVSVPVPLRESAVIAVPTLRPTDAGTFAGGRRTLARLVDAVADSAATAVAATHAIDPRGSLLDATTAYGESPYAANALFSGPTPAVDTLGASLLGQSSIADRTRAAELEAMGTTDGAGEISTVRVTPVGTAADASGVDFEQHLATLRERLDGASLPPSDATHPAVSAAYRLYAAVGGDAVPPQLDARGGH</sequence>
<dbReference type="OrthoDB" id="346231at2157"/>
<feature type="region of interest" description="Disordered" evidence="1">
    <location>
        <begin position="1"/>
        <end position="49"/>
    </location>
</feature>
<accession>M0AQL5</accession>
<dbReference type="eggNOG" id="arCOG02447">
    <property type="taxonomic scope" value="Archaea"/>
</dbReference>
<reference evidence="3 4" key="1">
    <citation type="journal article" date="2014" name="PLoS Genet.">
        <title>Phylogenetically driven sequencing of extremely halophilic archaea reveals strategies for static and dynamic osmo-response.</title>
        <authorList>
            <person name="Becker E.A."/>
            <person name="Seitzer P.M."/>
            <person name="Tritt A."/>
            <person name="Larsen D."/>
            <person name="Krusor M."/>
            <person name="Yao A.I."/>
            <person name="Wu D."/>
            <person name="Madern D."/>
            <person name="Eisen J.A."/>
            <person name="Darling A.E."/>
            <person name="Facciotti M.T."/>
        </authorList>
    </citation>
    <scope>NUCLEOTIDE SEQUENCE [LARGE SCALE GENOMIC DNA]</scope>
    <source>
        <strain evidence="3 4">DSM 12278</strain>
    </source>
</reference>
<evidence type="ECO:0000313" key="3">
    <source>
        <dbReference type="EMBL" id="ELZ00607.1"/>
    </source>
</evidence>
<dbReference type="Pfam" id="PF04015">
    <property type="entry name" value="DUF362"/>
    <property type="match status" value="1"/>
</dbReference>